<keyword evidence="7" id="KW-0539">Nucleus</keyword>
<sequence length="323" mass="37054">MAISEQQRILTIATVISEVIQQDIDECDFICHEFSQPLIAQQDILNSGRDGTSQFTGIEDYIERTVTGYTDPYFYKHFRMSRMSFQRLVWKISPFLNICGNASCVPPETKLLITLWTLGNPESFRGIGDRFGMYMSTAHFIFLSTARLLVNLIENLLTVRPVIHPQCTMLPFFAQSNLGRNIGRLLHGTSYHLIADSAYGLTTRLMKPYQDNGRLDEAERNYNRILSRNRSAIERAFSLLKGKWRRLRFLDMLLLGRIPDVIMTACCLHNFIIQVGDADDEEPFEEEEPENHEDEEVFGDAMEGDPGNAAAKRKRNAIKYILQ</sequence>
<reference evidence="10 11" key="1">
    <citation type="journal article" date="2011" name="Science">
        <title>The ecoresponsive genome of Daphnia pulex.</title>
        <authorList>
            <person name="Colbourne J.K."/>
            <person name="Pfrender M.E."/>
            <person name="Gilbert D."/>
            <person name="Thomas W.K."/>
            <person name="Tucker A."/>
            <person name="Oakley T.H."/>
            <person name="Tokishita S."/>
            <person name="Aerts A."/>
            <person name="Arnold G.J."/>
            <person name="Basu M.K."/>
            <person name="Bauer D.J."/>
            <person name="Caceres C.E."/>
            <person name="Carmel L."/>
            <person name="Casola C."/>
            <person name="Choi J.H."/>
            <person name="Detter J.C."/>
            <person name="Dong Q."/>
            <person name="Dusheyko S."/>
            <person name="Eads B.D."/>
            <person name="Frohlich T."/>
            <person name="Geiler-Samerotte K.A."/>
            <person name="Gerlach D."/>
            <person name="Hatcher P."/>
            <person name="Jogdeo S."/>
            <person name="Krijgsveld J."/>
            <person name="Kriventseva E.V."/>
            <person name="Kultz D."/>
            <person name="Laforsch C."/>
            <person name="Lindquist E."/>
            <person name="Lopez J."/>
            <person name="Manak J.R."/>
            <person name="Muller J."/>
            <person name="Pangilinan J."/>
            <person name="Patwardhan R.P."/>
            <person name="Pitluck S."/>
            <person name="Pritham E.J."/>
            <person name="Rechtsteiner A."/>
            <person name="Rho M."/>
            <person name="Rogozin I.B."/>
            <person name="Sakarya O."/>
            <person name="Salamov A."/>
            <person name="Schaack S."/>
            <person name="Shapiro H."/>
            <person name="Shiga Y."/>
            <person name="Skalitzky C."/>
            <person name="Smith Z."/>
            <person name="Souvorov A."/>
            <person name="Sung W."/>
            <person name="Tang Z."/>
            <person name="Tsuchiya D."/>
            <person name="Tu H."/>
            <person name="Vos H."/>
            <person name="Wang M."/>
            <person name="Wolf Y.I."/>
            <person name="Yamagata H."/>
            <person name="Yamada T."/>
            <person name="Ye Y."/>
            <person name="Shaw J.R."/>
            <person name="Andrews J."/>
            <person name="Crease T.J."/>
            <person name="Tang H."/>
            <person name="Lucas S.M."/>
            <person name="Robertson H.M."/>
            <person name="Bork P."/>
            <person name="Koonin E.V."/>
            <person name="Zdobnov E.M."/>
            <person name="Grigoriev I.V."/>
            <person name="Lynch M."/>
            <person name="Boore J.L."/>
        </authorList>
    </citation>
    <scope>NUCLEOTIDE SEQUENCE [LARGE SCALE GENOMIC DNA]</scope>
</reference>
<dbReference type="OMA" id="CDFICHE"/>
<dbReference type="OrthoDB" id="6358932at2759"/>
<protein>
    <recommendedName>
        <fullName evidence="9">DDE Tnp4 domain-containing protein</fullName>
    </recommendedName>
</protein>
<feature type="compositionally biased region" description="Acidic residues" evidence="8">
    <location>
        <begin position="280"/>
        <end position="298"/>
    </location>
</feature>
<dbReference type="GO" id="GO:0004518">
    <property type="term" value="F:nuclease activity"/>
    <property type="evidence" value="ECO:0007669"/>
    <property type="project" value="UniProtKB-KW"/>
</dbReference>
<evidence type="ECO:0000256" key="6">
    <source>
        <dbReference type="ARBA" id="ARBA00022801"/>
    </source>
</evidence>
<evidence type="ECO:0000256" key="3">
    <source>
        <dbReference type="ARBA" id="ARBA00006958"/>
    </source>
</evidence>
<keyword evidence="4" id="KW-0540">Nuclease</keyword>
<dbReference type="InParanoid" id="E9GJQ7"/>
<comment type="cofactor">
    <cofactor evidence="1">
        <name>a divalent metal cation</name>
        <dbReference type="ChEBI" id="CHEBI:60240"/>
    </cofactor>
</comment>
<proteinExistence type="inferred from homology"/>
<feature type="domain" description="DDE Tnp4" evidence="9">
    <location>
        <begin position="173"/>
        <end position="270"/>
    </location>
</feature>
<dbReference type="EMBL" id="GL732548">
    <property type="protein sequence ID" value="EFX80153.1"/>
    <property type="molecule type" value="Genomic_DNA"/>
</dbReference>
<dbReference type="AlphaFoldDB" id="E9GJQ7"/>
<evidence type="ECO:0000256" key="4">
    <source>
        <dbReference type="ARBA" id="ARBA00022722"/>
    </source>
</evidence>
<evidence type="ECO:0000259" key="9">
    <source>
        <dbReference type="Pfam" id="PF13359"/>
    </source>
</evidence>
<dbReference type="InterPro" id="IPR045249">
    <property type="entry name" value="HARBI1-like"/>
</dbReference>
<dbReference type="Pfam" id="PF13359">
    <property type="entry name" value="DDE_Tnp_4"/>
    <property type="match status" value="1"/>
</dbReference>
<dbReference type="Proteomes" id="UP000000305">
    <property type="component" value="Unassembled WGS sequence"/>
</dbReference>
<name>E9GJQ7_DAPPU</name>
<dbReference type="GO" id="GO:0016787">
    <property type="term" value="F:hydrolase activity"/>
    <property type="evidence" value="ECO:0007669"/>
    <property type="project" value="UniProtKB-KW"/>
</dbReference>
<dbReference type="HOGENOM" id="CLU_980938_0_0_1"/>
<dbReference type="GO" id="GO:0005634">
    <property type="term" value="C:nucleus"/>
    <property type="evidence" value="ECO:0007669"/>
    <property type="project" value="UniProtKB-SubCell"/>
</dbReference>
<keyword evidence="6" id="KW-0378">Hydrolase</keyword>
<dbReference type="InterPro" id="IPR027806">
    <property type="entry name" value="HARBI1_dom"/>
</dbReference>
<dbReference type="GO" id="GO:0046872">
    <property type="term" value="F:metal ion binding"/>
    <property type="evidence" value="ECO:0007669"/>
    <property type="project" value="UniProtKB-KW"/>
</dbReference>
<evidence type="ECO:0000256" key="1">
    <source>
        <dbReference type="ARBA" id="ARBA00001968"/>
    </source>
</evidence>
<dbReference type="PANTHER" id="PTHR22930:SF292">
    <property type="entry name" value="DDE TNP4 DOMAIN-CONTAINING PROTEIN"/>
    <property type="match status" value="1"/>
</dbReference>
<evidence type="ECO:0000256" key="2">
    <source>
        <dbReference type="ARBA" id="ARBA00004123"/>
    </source>
</evidence>
<dbReference type="PANTHER" id="PTHR22930">
    <property type="match status" value="1"/>
</dbReference>
<comment type="subcellular location">
    <subcellularLocation>
        <location evidence="2">Nucleus</location>
    </subcellularLocation>
</comment>
<dbReference type="KEGG" id="dpx:DAPPUDRAFT_318811"/>
<keyword evidence="5" id="KW-0479">Metal-binding</keyword>
<evidence type="ECO:0000313" key="10">
    <source>
        <dbReference type="EMBL" id="EFX80153.1"/>
    </source>
</evidence>
<dbReference type="PhylomeDB" id="E9GJQ7"/>
<evidence type="ECO:0000256" key="8">
    <source>
        <dbReference type="SAM" id="MobiDB-lite"/>
    </source>
</evidence>
<comment type="similarity">
    <text evidence="3">Belongs to the HARBI1 family.</text>
</comment>
<evidence type="ECO:0000313" key="11">
    <source>
        <dbReference type="Proteomes" id="UP000000305"/>
    </source>
</evidence>
<dbReference type="eggNOG" id="KOG4585">
    <property type="taxonomic scope" value="Eukaryota"/>
</dbReference>
<gene>
    <name evidence="10" type="ORF">DAPPUDRAFT_318811</name>
</gene>
<evidence type="ECO:0000256" key="5">
    <source>
        <dbReference type="ARBA" id="ARBA00022723"/>
    </source>
</evidence>
<organism evidence="10 11">
    <name type="scientific">Daphnia pulex</name>
    <name type="common">Water flea</name>
    <dbReference type="NCBI Taxonomy" id="6669"/>
    <lineage>
        <taxon>Eukaryota</taxon>
        <taxon>Metazoa</taxon>
        <taxon>Ecdysozoa</taxon>
        <taxon>Arthropoda</taxon>
        <taxon>Crustacea</taxon>
        <taxon>Branchiopoda</taxon>
        <taxon>Diplostraca</taxon>
        <taxon>Cladocera</taxon>
        <taxon>Anomopoda</taxon>
        <taxon>Daphniidae</taxon>
        <taxon>Daphnia</taxon>
    </lineage>
</organism>
<evidence type="ECO:0000256" key="7">
    <source>
        <dbReference type="ARBA" id="ARBA00023242"/>
    </source>
</evidence>
<accession>E9GJQ7</accession>
<feature type="region of interest" description="Disordered" evidence="8">
    <location>
        <begin position="280"/>
        <end position="311"/>
    </location>
</feature>
<keyword evidence="11" id="KW-1185">Reference proteome</keyword>